<evidence type="ECO:0000313" key="1">
    <source>
        <dbReference type="EMBL" id="KAI3788372.1"/>
    </source>
</evidence>
<dbReference type="Proteomes" id="UP001055811">
    <property type="component" value="Linkage Group LG01"/>
</dbReference>
<reference evidence="1 2" key="2">
    <citation type="journal article" date="2022" name="Mol. Ecol. Resour.">
        <title>The genomes of chicory, endive, great burdock and yacon provide insights into Asteraceae paleo-polyploidization history and plant inulin production.</title>
        <authorList>
            <person name="Fan W."/>
            <person name="Wang S."/>
            <person name="Wang H."/>
            <person name="Wang A."/>
            <person name="Jiang F."/>
            <person name="Liu H."/>
            <person name="Zhao H."/>
            <person name="Xu D."/>
            <person name="Zhang Y."/>
        </authorList>
    </citation>
    <scope>NUCLEOTIDE SEQUENCE [LARGE SCALE GENOMIC DNA]</scope>
    <source>
        <strain evidence="2">cv. Punajuju</strain>
        <tissue evidence="1">Leaves</tissue>
    </source>
</reference>
<name>A0ACB9GYG5_CICIN</name>
<dbReference type="EMBL" id="CM042009">
    <property type="protein sequence ID" value="KAI3788372.1"/>
    <property type="molecule type" value="Genomic_DNA"/>
</dbReference>
<evidence type="ECO:0000313" key="2">
    <source>
        <dbReference type="Proteomes" id="UP001055811"/>
    </source>
</evidence>
<comment type="caution">
    <text evidence="1">The sequence shown here is derived from an EMBL/GenBank/DDBJ whole genome shotgun (WGS) entry which is preliminary data.</text>
</comment>
<keyword evidence="2" id="KW-1185">Reference proteome</keyword>
<sequence length="90" mass="10096">MTKSLVVLVAFFAVLSWTCLPWFLKLMSSDKLGLKANDATDCLKRTVATLEKENIHLKIDKNKLTVAFKVANKSASLNSNGVHEVYYHLL</sequence>
<organism evidence="1 2">
    <name type="scientific">Cichorium intybus</name>
    <name type="common">Chicory</name>
    <dbReference type="NCBI Taxonomy" id="13427"/>
    <lineage>
        <taxon>Eukaryota</taxon>
        <taxon>Viridiplantae</taxon>
        <taxon>Streptophyta</taxon>
        <taxon>Embryophyta</taxon>
        <taxon>Tracheophyta</taxon>
        <taxon>Spermatophyta</taxon>
        <taxon>Magnoliopsida</taxon>
        <taxon>eudicotyledons</taxon>
        <taxon>Gunneridae</taxon>
        <taxon>Pentapetalae</taxon>
        <taxon>asterids</taxon>
        <taxon>campanulids</taxon>
        <taxon>Asterales</taxon>
        <taxon>Asteraceae</taxon>
        <taxon>Cichorioideae</taxon>
        <taxon>Cichorieae</taxon>
        <taxon>Cichoriinae</taxon>
        <taxon>Cichorium</taxon>
    </lineage>
</organism>
<gene>
    <name evidence="1" type="ORF">L2E82_01135</name>
</gene>
<reference evidence="2" key="1">
    <citation type="journal article" date="2022" name="Mol. Ecol. Resour.">
        <title>The genomes of chicory, endive, great burdock and yacon provide insights into Asteraceae palaeo-polyploidization history and plant inulin production.</title>
        <authorList>
            <person name="Fan W."/>
            <person name="Wang S."/>
            <person name="Wang H."/>
            <person name="Wang A."/>
            <person name="Jiang F."/>
            <person name="Liu H."/>
            <person name="Zhao H."/>
            <person name="Xu D."/>
            <person name="Zhang Y."/>
        </authorList>
    </citation>
    <scope>NUCLEOTIDE SEQUENCE [LARGE SCALE GENOMIC DNA]</scope>
    <source>
        <strain evidence="2">cv. Punajuju</strain>
    </source>
</reference>
<protein>
    <submittedName>
        <fullName evidence="1">Uncharacterized protein</fullName>
    </submittedName>
</protein>
<proteinExistence type="predicted"/>
<accession>A0ACB9GYG5</accession>